<keyword evidence="2" id="KW-1185">Reference proteome</keyword>
<reference evidence="2" key="1">
    <citation type="journal article" date="2022" name="Mol. Ecol. Resour.">
        <title>The genomes of chicory, endive, great burdock and yacon provide insights into Asteraceae palaeo-polyploidization history and plant inulin production.</title>
        <authorList>
            <person name="Fan W."/>
            <person name="Wang S."/>
            <person name="Wang H."/>
            <person name="Wang A."/>
            <person name="Jiang F."/>
            <person name="Liu H."/>
            <person name="Zhao H."/>
            <person name="Xu D."/>
            <person name="Zhang Y."/>
        </authorList>
    </citation>
    <scope>NUCLEOTIDE SEQUENCE [LARGE SCALE GENOMIC DNA]</scope>
    <source>
        <strain evidence="2">cv. Yunnan</strain>
    </source>
</reference>
<sequence length="459" mass="51571">MASFHTSWAFYLFLMTTIFALFGSDFVEAAYAIPRAPTVYRPSAWTLAHATFYGDESASSTMGGACGYGNLMTNGYGTNTAALSSTVFSNGYACGQCYQIKCVQSPWCSTGIATVTATNLCPPNWSQDSNNGGWCNPPRTHFDMAKPAFMQIAQWKAGIVPVMYRRVPCVRTGGVRFSFQGNGYWLLVYVMNVGGAGDIKSMWVKGTKTAWISMSHNWGASYQAFATLRGQALSFRLTSYTTKQTITCYNVAPSNWNLGLTYEANLLTKLAFAVVVCAYILFLFRPRTSSIQPKLDPVPINVRVMRSWEPYWRKNEFCYLLVDAYGDAIQATAHHKDKDHFQSKIKLMSCYRIDNYICDTADNSPRVTLHPAIIRLSTTTVISLIPDPEGFPTYHFNFCQYEQLASPINRQHVFIDYAARLYGITNTATKNDKPLAHLRLTDIRWDSVMPDWPFPFLVN</sequence>
<reference evidence="1 2" key="2">
    <citation type="journal article" date="2022" name="Mol. Ecol. Resour.">
        <title>The genomes of chicory, endive, great burdock and yacon provide insights into Asteraceae paleo-polyploidization history and plant inulin production.</title>
        <authorList>
            <person name="Fan W."/>
            <person name="Wang S."/>
            <person name="Wang H."/>
            <person name="Wang A."/>
            <person name="Jiang F."/>
            <person name="Liu H."/>
            <person name="Zhao H."/>
            <person name="Xu D."/>
            <person name="Zhang Y."/>
        </authorList>
    </citation>
    <scope>NUCLEOTIDE SEQUENCE [LARGE SCALE GENOMIC DNA]</scope>
    <source>
        <strain evidence="2">cv. Yunnan</strain>
        <tissue evidence="1">Leaves</tissue>
    </source>
</reference>
<proteinExistence type="predicted"/>
<evidence type="ECO:0000313" key="2">
    <source>
        <dbReference type="Proteomes" id="UP001056120"/>
    </source>
</evidence>
<evidence type="ECO:0000313" key="1">
    <source>
        <dbReference type="EMBL" id="KAI3713373.1"/>
    </source>
</evidence>
<organism evidence="1 2">
    <name type="scientific">Smallanthus sonchifolius</name>
    <dbReference type="NCBI Taxonomy" id="185202"/>
    <lineage>
        <taxon>Eukaryota</taxon>
        <taxon>Viridiplantae</taxon>
        <taxon>Streptophyta</taxon>
        <taxon>Embryophyta</taxon>
        <taxon>Tracheophyta</taxon>
        <taxon>Spermatophyta</taxon>
        <taxon>Magnoliopsida</taxon>
        <taxon>eudicotyledons</taxon>
        <taxon>Gunneridae</taxon>
        <taxon>Pentapetalae</taxon>
        <taxon>asterids</taxon>
        <taxon>campanulids</taxon>
        <taxon>Asterales</taxon>
        <taxon>Asteraceae</taxon>
        <taxon>Asteroideae</taxon>
        <taxon>Heliantheae alliance</taxon>
        <taxon>Millerieae</taxon>
        <taxon>Smallanthus</taxon>
    </lineage>
</organism>
<gene>
    <name evidence="1" type="ORF">L1987_71950</name>
</gene>
<comment type="caution">
    <text evidence="1">The sequence shown here is derived from an EMBL/GenBank/DDBJ whole genome shotgun (WGS) entry which is preliminary data.</text>
</comment>
<accession>A0ACB9AVI3</accession>
<dbReference type="Proteomes" id="UP001056120">
    <property type="component" value="Linkage Group LG24"/>
</dbReference>
<protein>
    <submittedName>
        <fullName evidence="1">Uncharacterized protein</fullName>
    </submittedName>
</protein>
<name>A0ACB9AVI3_9ASTR</name>
<dbReference type="EMBL" id="CM042041">
    <property type="protein sequence ID" value="KAI3713373.1"/>
    <property type="molecule type" value="Genomic_DNA"/>
</dbReference>